<dbReference type="OrthoDB" id="10254737at2759"/>
<dbReference type="Gramene" id="CDF38798">
    <property type="protein sequence ID" value="CDF38798"/>
    <property type="gene ID" value="CHC_T00009558001"/>
</dbReference>
<dbReference type="InterPro" id="IPR000649">
    <property type="entry name" value="IF-2B-related"/>
</dbReference>
<keyword evidence="3" id="KW-0963">Cytoplasm</keyword>
<accession>R7QLY5</accession>
<organism evidence="10 11">
    <name type="scientific">Chondrus crispus</name>
    <name type="common">Carrageen Irish moss</name>
    <name type="synonym">Polymorpha crispa</name>
    <dbReference type="NCBI Taxonomy" id="2769"/>
    <lineage>
        <taxon>Eukaryota</taxon>
        <taxon>Rhodophyta</taxon>
        <taxon>Florideophyceae</taxon>
        <taxon>Rhodymeniophycidae</taxon>
        <taxon>Gigartinales</taxon>
        <taxon>Gigartinaceae</taxon>
        <taxon>Chondrus</taxon>
    </lineage>
</organism>
<dbReference type="STRING" id="2769.R7QLY5"/>
<dbReference type="RefSeq" id="XP_005718703.1">
    <property type="nucleotide sequence ID" value="XM_005718646.1"/>
</dbReference>
<dbReference type="InterPro" id="IPR042529">
    <property type="entry name" value="IF_2B-like_C"/>
</dbReference>
<keyword evidence="5" id="KW-0648">Protein biosynthesis</keyword>
<keyword evidence="4 10" id="KW-0396">Initiation factor</keyword>
<evidence type="ECO:0000256" key="1">
    <source>
        <dbReference type="ARBA" id="ARBA00004514"/>
    </source>
</evidence>
<evidence type="ECO:0000256" key="8">
    <source>
        <dbReference type="ARBA" id="ARBA00046432"/>
    </source>
</evidence>
<dbReference type="AlphaFoldDB" id="R7QLY5"/>
<dbReference type="Gene3D" id="3.40.50.10470">
    <property type="entry name" value="Translation initiation factor eif-2b, domain 2"/>
    <property type="match status" value="1"/>
</dbReference>
<comment type="subcellular location">
    <subcellularLocation>
        <location evidence="1">Cytoplasm</location>
        <location evidence="1">Cytosol</location>
    </subcellularLocation>
</comment>
<comment type="similarity">
    <text evidence="2 9">Belongs to the eIF-2B alpha/beta/delta subunits family.</text>
</comment>
<evidence type="ECO:0000256" key="5">
    <source>
        <dbReference type="ARBA" id="ARBA00022917"/>
    </source>
</evidence>
<dbReference type="SUPFAM" id="SSF100950">
    <property type="entry name" value="NagB/RpiA/CoA transferase-like"/>
    <property type="match status" value="1"/>
</dbReference>
<evidence type="ECO:0000256" key="4">
    <source>
        <dbReference type="ARBA" id="ARBA00022540"/>
    </source>
</evidence>
<evidence type="ECO:0000256" key="6">
    <source>
        <dbReference type="ARBA" id="ARBA00044147"/>
    </source>
</evidence>
<gene>
    <name evidence="10" type="ORF">CHC_T00009558001</name>
</gene>
<dbReference type="KEGG" id="ccp:CHC_T00009558001"/>
<evidence type="ECO:0000256" key="7">
    <source>
        <dbReference type="ARBA" id="ARBA00044356"/>
    </source>
</evidence>
<protein>
    <recommendedName>
        <fullName evidence="6">Translation initiation factor eIF2B subunit delta</fullName>
    </recommendedName>
    <alternativeName>
        <fullName evidence="7">eIF2B GDP-GTP exchange factor subunit delta</fullName>
    </alternativeName>
</protein>
<name>R7QLY5_CHOCR</name>
<dbReference type="PhylomeDB" id="R7QLY5"/>
<dbReference type="Pfam" id="PF01008">
    <property type="entry name" value="IF-2B"/>
    <property type="match status" value="1"/>
</dbReference>
<dbReference type="Proteomes" id="UP000012073">
    <property type="component" value="Unassembled WGS sequence"/>
</dbReference>
<reference evidence="11" key="1">
    <citation type="journal article" date="2013" name="Proc. Natl. Acad. Sci. U.S.A.">
        <title>Genome structure and metabolic features in the red seaweed Chondrus crispus shed light on evolution of the Archaeplastida.</title>
        <authorList>
            <person name="Collen J."/>
            <person name="Porcel B."/>
            <person name="Carre W."/>
            <person name="Ball S.G."/>
            <person name="Chaparro C."/>
            <person name="Tonon T."/>
            <person name="Barbeyron T."/>
            <person name="Michel G."/>
            <person name="Noel B."/>
            <person name="Valentin K."/>
            <person name="Elias M."/>
            <person name="Artiguenave F."/>
            <person name="Arun A."/>
            <person name="Aury J.M."/>
            <person name="Barbosa-Neto J.F."/>
            <person name="Bothwell J.H."/>
            <person name="Bouget F.Y."/>
            <person name="Brillet L."/>
            <person name="Cabello-Hurtado F."/>
            <person name="Capella-Gutierrez S."/>
            <person name="Charrier B."/>
            <person name="Cladiere L."/>
            <person name="Cock J.M."/>
            <person name="Coelho S.M."/>
            <person name="Colleoni C."/>
            <person name="Czjzek M."/>
            <person name="Da Silva C."/>
            <person name="Delage L."/>
            <person name="Denoeud F."/>
            <person name="Deschamps P."/>
            <person name="Dittami S.M."/>
            <person name="Gabaldon T."/>
            <person name="Gachon C.M."/>
            <person name="Groisillier A."/>
            <person name="Herve C."/>
            <person name="Jabbari K."/>
            <person name="Katinka M."/>
            <person name="Kloareg B."/>
            <person name="Kowalczyk N."/>
            <person name="Labadie K."/>
            <person name="Leblanc C."/>
            <person name="Lopez P.J."/>
            <person name="McLachlan D.H."/>
            <person name="Meslet-Cladiere L."/>
            <person name="Moustafa A."/>
            <person name="Nehr Z."/>
            <person name="Nyvall Collen P."/>
            <person name="Panaud O."/>
            <person name="Partensky F."/>
            <person name="Poulain J."/>
            <person name="Rensing S.A."/>
            <person name="Rousvoal S."/>
            <person name="Samson G."/>
            <person name="Symeonidi A."/>
            <person name="Weissenbach J."/>
            <person name="Zambounis A."/>
            <person name="Wincker P."/>
            <person name="Boyen C."/>
        </authorList>
    </citation>
    <scope>NUCLEOTIDE SEQUENCE [LARGE SCALE GENOMIC DNA]</scope>
    <source>
        <strain evidence="11">cv. Stackhouse</strain>
    </source>
</reference>
<evidence type="ECO:0000256" key="2">
    <source>
        <dbReference type="ARBA" id="ARBA00007251"/>
    </source>
</evidence>
<dbReference type="InterPro" id="IPR037171">
    <property type="entry name" value="NagB/RpiA_transferase-like"/>
</dbReference>
<dbReference type="EMBL" id="HG001967">
    <property type="protein sequence ID" value="CDF38798.1"/>
    <property type="molecule type" value="Genomic_DNA"/>
</dbReference>
<dbReference type="GO" id="GO:0003743">
    <property type="term" value="F:translation initiation factor activity"/>
    <property type="evidence" value="ECO:0007669"/>
    <property type="project" value="UniProtKB-KW"/>
</dbReference>
<dbReference type="PANTHER" id="PTHR10233:SF14">
    <property type="entry name" value="TRANSLATION INITIATION FACTOR EIF-2B SUBUNIT DELTA"/>
    <property type="match status" value="1"/>
</dbReference>
<evidence type="ECO:0000256" key="9">
    <source>
        <dbReference type="RuleBase" id="RU003814"/>
    </source>
</evidence>
<evidence type="ECO:0000313" key="10">
    <source>
        <dbReference type="EMBL" id="CDF38798.1"/>
    </source>
</evidence>
<comment type="subunit">
    <text evidence="8">Component of the translation initiation factor 2B (eIF2B) complex which is a heterodecamer of two sets of five different subunits: alpha, beta, gamma, delta and epsilon. Subunits alpha, beta and delta comprise a regulatory subcomplex and subunits epsilon and gamma comprise a catalytic subcomplex. Within the complex, the hexameric regulatory complex resides at the center, with the two heterodimeric catalytic subcomplexes bound on opposite sides.</text>
</comment>
<sequence length="213" mass="22856">MRDAVQLQLAACDDDHILYQVALAALDAFVTVRVHGARAKTSAFFDKLSRERYWDSFAVFAGSTVAEEAFLAINIRKQLTVIDVAPQYEGRGVAKRLAAATGASVRYGLLGNCRKLLEGVDAVIIGAEEVAMNGCVLASPGASIVVQIARELGVSVVVTTQAVKFSEGMIVDWSYAGYDVIRPHEILTIVTEMNTSAYSASDAPDVLKVLARC</sequence>
<evidence type="ECO:0000256" key="3">
    <source>
        <dbReference type="ARBA" id="ARBA00022490"/>
    </source>
</evidence>
<dbReference type="PANTHER" id="PTHR10233">
    <property type="entry name" value="TRANSLATION INITIATION FACTOR EIF-2B"/>
    <property type="match status" value="1"/>
</dbReference>
<dbReference type="GO" id="GO:0005829">
    <property type="term" value="C:cytosol"/>
    <property type="evidence" value="ECO:0007669"/>
    <property type="project" value="UniProtKB-SubCell"/>
</dbReference>
<proteinExistence type="inferred from homology"/>
<keyword evidence="11" id="KW-1185">Reference proteome</keyword>
<dbReference type="GeneID" id="17326424"/>
<evidence type="ECO:0000313" key="11">
    <source>
        <dbReference type="Proteomes" id="UP000012073"/>
    </source>
</evidence>